<keyword evidence="4 10" id="KW-0808">Transferase</keyword>
<keyword evidence="7 10" id="KW-0274">FAD</keyword>
<evidence type="ECO:0000313" key="14">
    <source>
        <dbReference type="Proteomes" id="UP001501787"/>
    </source>
</evidence>
<dbReference type="Gene3D" id="3.30.9.10">
    <property type="entry name" value="D-Amino Acid Oxidase, subunit A, domain 2"/>
    <property type="match status" value="1"/>
</dbReference>
<dbReference type="Gene3D" id="3.50.50.60">
    <property type="entry name" value="FAD/NAD(P)-binding domain"/>
    <property type="match status" value="1"/>
</dbReference>
<dbReference type="NCBIfam" id="TIGR03197">
    <property type="entry name" value="MnmC_Cterm"/>
    <property type="match status" value="1"/>
</dbReference>
<dbReference type="NCBIfam" id="NF033855">
    <property type="entry name" value="tRNA_MNMC2"/>
    <property type="match status" value="1"/>
</dbReference>
<evidence type="ECO:0000256" key="4">
    <source>
        <dbReference type="ARBA" id="ARBA00022679"/>
    </source>
</evidence>
<protein>
    <recommendedName>
        <fullName evidence="10">tRNA 5-methylaminomethyl-2-thiouridine biosynthesis bifunctional protein MnmC</fullName>
        <shortName evidence="10">tRNA mnm(5)s(2)U biosynthesis bifunctional protein</shortName>
    </recommendedName>
    <domain>
        <recommendedName>
            <fullName evidence="10">tRNA (mnm(5)s(2)U34)-methyltransferase</fullName>
            <ecNumber evidence="10">2.1.1.61</ecNumber>
        </recommendedName>
    </domain>
    <domain>
        <recommendedName>
            <fullName evidence="10">FAD-dependent cmnm(5)s(2)U34 oxidoreductase</fullName>
            <ecNumber evidence="10">1.5.-.-</ecNumber>
        </recommendedName>
    </domain>
</protein>
<reference evidence="13 14" key="1">
    <citation type="journal article" date="2019" name="Int. J. Syst. Evol. Microbiol.">
        <title>The Global Catalogue of Microorganisms (GCM) 10K type strain sequencing project: providing services to taxonomists for standard genome sequencing and annotation.</title>
        <authorList>
            <consortium name="The Broad Institute Genomics Platform"/>
            <consortium name="The Broad Institute Genome Sequencing Center for Infectious Disease"/>
            <person name="Wu L."/>
            <person name="Ma J."/>
        </authorList>
    </citation>
    <scope>NUCLEOTIDE SEQUENCE [LARGE SCALE GENOMIC DNA]</scope>
    <source>
        <strain evidence="13 14">JCM 16343</strain>
    </source>
</reference>
<dbReference type="InterPro" id="IPR017610">
    <property type="entry name" value="tRNA_S-uridine_synth_MnmC_C"/>
</dbReference>
<dbReference type="EC" id="1.5.-.-" evidence="10"/>
<keyword evidence="1 10" id="KW-0963">Cytoplasm</keyword>
<keyword evidence="2 10" id="KW-0489">Methyltransferase</keyword>
<accession>A0ABN0VLI4</accession>
<dbReference type="EC" id="2.1.1.61" evidence="10"/>
<dbReference type="Gene3D" id="3.40.50.150">
    <property type="entry name" value="Vaccinia Virus protein VP39"/>
    <property type="match status" value="1"/>
</dbReference>
<feature type="domain" description="MnmC-like methyltransferase" evidence="12">
    <location>
        <begin position="142"/>
        <end position="268"/>
    </location>
</feature>
<dbReference type="PANTHER" id="PTHR13847">
    <property type="entry name" value="SARCOSINE DEHYDROGENASE-RELATED"/>
    <property type="match status" value="1"/>
</dbReference>
<evidence type="ECO:0000256" key="7">
    <source>
        <dbReference type="ARBA" id="ARBA00022827"/>
    </source>
</evidence>
<dbReference type="EMBL" id="BAAAFR010000001">
    <property type="protein sequence ID" value="GAA0310121.1"/>
    <property type="molecule type" value="Genomic_DNA"/>
</dbReference>
<dbReference type="RefSeq" id="WP_227691429.1">
    <property type="nucleotide sequence ID" value="NZ_BAAAFR010000001.1"/>
</dbReference>
<feature type="domain" description="FAD dependent oxidoreductase" evidence="11">
    <location>
        <begin position="302"/>
        <end position="663"/>
    </location>
</feature>
<dbReference type="HAMAP" id="MF_01102">
    <property type="entry name" value="MnmC"/>
    <property type="match status" value="1"/>
</dbReference>
<organism evidence="13 14">
    <name type="scientific">Psychrobacter aestuarii</name>
    <dbReference type="NCBI Taxonomy" id="556327"/>
    <lineage>
        <taxon>Bacteria</taxon>
        <taxon>Pseudomonadati</taxon>
        <taxon>Pseudomonadota</taxon>
        <taxon>Gammaproteobacteria</taxon>
        <taxon>Moraxellales</taxon>
        <taxon>Moraxellaceae</taxon>
        <taxon>Psychrobacter</taxon>
    </lineage>
</organism>
<feature type="region of interest" description="FAD-dependent cmnm(5)s(2)U34 oxidoreductase" evidence="10">
    <location>
        <begin position="306"/>
        <end position="693"/>
    </location>
</feature>
<keyword evidence="14" id="KW-1185">Reference proteome</keyword>
<dbReference type="Pfam" id="PF01266">
    <property type="entry name" value="DAO"/>
    <property type="match status" value="1"/>
</dbReference>
<dbReference type="PANTHER" id="PTHR13847:SF283">
    <property type="entry name" value="TRNA 5-METHYLAMINOMETHYL-2-THIOURIDINE BIOSYNTHESIS BIFUNCTIONAL PROTEIN MNMC"/>
    <property type="match status" value="1"/>
</dbReference>
<dbReference type="InterPro" id="IPR023032">
    <property type="entry name" value="tRNA_MAMT_biosynth_bifunc_MnmC"/>
</dbReference>
<evidence type="ECO:0000256" key="8">
    <source>
        <dbReference type="ARBA" id="ARBA00023002"/>
    </source>
</evidence>
<feature type="region of interest" description="tRNA (mnm(5)s(2)U34)-methyltransferase" evidence="10">
    <location>
        <begin position="1"/>
        <end position="269"/>
    </location>
</feature>
<evidence type="ECO:0000256" key="3">
    <source>
        <dbReference type="ARBA" id="ARBA00022630"/>
    </source>
</evidence>
<keyword evidence="5 10" id="KW-0949">S-adenosyl-L-methionine</keyword>
<evidence type="ECO:0000256" key="2">
    <source>
        <dbReference type="ARBA" id="ARBA00022603"/>
    </source>
</evidence>
<sequence length="693" mass="74877">MMPDTPNAHSAAAHPDTHAAITPARLTWQEDDHGSMVPVSGEFGDVYFSHVDGLAESRYVFIEHNHLPERLQKLQARQCFTVAEIGFGTGLNVLALWQLWRTLRAAHSHLADARLHIITTEKYPLTLSDLTQILRMWQTRAPELGEMIEALLAAYPPLIAGCHRLHFDNDNVTLDIWLGDASASFLQWVKPSVGGVDAWFLDGFAPSCNEDLWATTIFESMQRLSSATATAATFSCAGVVKRGLKAHGFEIKKVKGFGRKREMLIAWRAAPDSESTIDTADSTEDSTLDADHDAVPSLPYQHVAVIGAGISGLMAAHTLASRGVTVTLLDKQAPLAGASGNPRALLAPKMTPLSHAAEHLHTVSYLYSGRFYRQMDGMHTDPAAKTDAIVTPTGTMDLLTKANITAAQACAYPESVATALATEEARALSGLSDAATKTHVYLPQAALINPQALKEVILAHPRIRYQTFEVAHLSEQAHGVQLLASDTNSAPLFADAAIVCGAYDSPKLVPSLFACRKIRGQLSWFTPSAEQLDSLPKLPLKYGGYCAPFVATAADAALNPVQAAAPQFLLGASFVRNDTDTAIRVEEHQHNRDKLVSALPELEDILPSDVGQWQARVGIRAQTPDYHPLVGQVTGSQHIWTLCGMGSKGYAFAPLCAQVLADMMGGNIVPVSQRVLASLSPQRARLQKPLNSL</sequence>
<evidence type="ECO:0000256" key="10">
    <source>
        <dbReference type="HAMAP-Rule" id="MF_01102"/>
    </source>
</evidence>
<dbReference type="InterPro" id="IPR047785">
    <property type="entry name" value="tRNA_MNMC2"/>
</dbReference>
<comment type="caution">
    <text evidence="13">The sequence shown here is derived from an EMBL/GenBank/DDBJ whole genome shotgun (WGS) entry which is preliminary data.</text>
</comment>
<evidence type="ECO:0000256" key="9">
    <source>
        <dbReference type="ARBA" id="ARBA00023268"/>
    </source>
</evidence>
<keyword evidence="6 10" id="KW-0819">tRNA processing</keyword>
<evidence type="ECO:0000313" key="13">
    <source>
        <dbReference type="EMBL" id="GAA0310121.1"/>
    </source>
</evidence>
<keyword evidence="9 10" id="KW-0511">Multifunctional enzyme</keyword>
<comment type="similarity">
    <text evidence="10">In the C-terminal section; belongs to the DAO family.</text>
</comment>
<dbReference type="InterPro" id="IPR036188">
    <property type="entry name" value="FAD/NAD-bd_sf"/>
</dbReference>
<comment type="cofactor">
    <cofactor evidence="10">
        <name>FAD</name>
        <dbReference type="ChEBI" id="CHEBI:57692"/>
    </cofactor>
</comment>
<keyword evidence="8 10" id="KW-0560">Oxidoreductase</keyword>
<keyword evidence="3 10" id="KW-0285">Flavoprotein</keyword>
<dbReference type="Pfam" id="PF05430">
    <property type="entry name" value="Methyltransf_30"/>
    <property type="match status" value="1"/>
</dbReference>
<dbReference type="SUPFAM" id="SSF51905">
    <property type="entry name" value="FAD/NAD(P)-binding domain"/>
    <property type="match status" value="1"/>
</dbReference>
<dbReference type="Proteomes" id="UP001501787">
    <property type="component" value="Unassembled WGS sequence"/>
</dbReference>
<name>A0ABN0VLI4_9GAMM</name>
<proteinExistence type="inferred from homology"/>
<evidence type="ECO:0000256" key="1">
    <source>
        <dbReference type="ARBA" id="ARBA00022490"/>
    </source>
</evidence>
<evidence type="ECO:0000259" key="11">
    <source>
        <dbReference type="Pfam" id="PF01266"/>
    </source>
</evidence>
<dbReference type="InterPro" id="IPR008471">
    <property type="entry name" value="MnmC-like_methylTransf"/>
</dbReference>
<evidence type="ECO:0000259" key="12">
    <source>
        <dbReference type="Pfam" id="PF05430"/>
    </source>
</evidence>
<dbReference type="InterPro" id="IPR006076">
    <property type="entry name" value="FAD-dep_OxRdtase"/>
</dbReference>
<evidence type="ECO:0000256" key="5">
    <source>
        <dbReference type="ARBA" id="ARBA00022691"/>
    </source>
</evidence>
<comment type="function">
    <text evidence="10">Catalyzes the last two steps in the biosynthesis of 5-methylaminomethyl-2-thiouridine (mnm(5)s(2)U) at the wobble position (U34) in tRNA. Catalyzes the FAD-dependent demodification of cmnm(5)s(2)U34 to nm(5)s(2)U34, followed by the transfer of a methyl group from S-adenosyl-L-methionine to nm(5)s(2)U34, to form mnm(5)s(2)U34.</text>
</comment>
<dbReference type="InterPro" id="IPR029063">
    <property type="entry name" value="SAM-dependent_MTases_sf"/>
</dbReference>
<comment type="subcellular location">
    <subcellularLocation>
        <location evidence="10">Cytoplasm</location>
    </subcellularLocation>
</comment>
<comment type="similarity">
    <text evidence="10">In the N-terminal section; belongs to the methyltransferase superfamily. tRNA (mnm(5)s(2)U34)-methyltransferase family.</text>
</comment>
<evidence type="ECO:0000256" key="6">
    <source>
        <dbReference type="ARBA" id="ARBA00022694"/>
    </source>
</evidence>
<gene>
    <name evidence="10 13" type="primary">mnmC</name>
    <name evidence="13" type="ORF">GCM10009129_04190</name>
</gene>
<comment type="catalytic activity">
    <reaction evidence="10">
        <text>5-aminomethyl-2-thiouridine(34) in tRNA + S-adenosyl-L-methionine = 5-methylaminomethyl-2-thiouridine(34) in tRNA + S-adenosyl-L-homocysteine + H(+)</text>
        <dbReference type="Rhea" id="RHEA:19569"/>
        <dbReference type="Rhea" id="RHEA-COMP:10195"/>
        <dbReference type="Rhea" id="RHEA-COMP:10197"/>
        <dbReference type="ChEBI" id="CHEBI:15378"/>
        <dbReference type="ChEBI" id="CHEBI:57856"/>
        <dbReference type="ChEBI" id="CHEBI:59789"/>
        <dbReference type="ChEBI" id="CHEBI:74454"/>
        <dbReference type="ChEBI" id="CHEBI:74455"/>
        <dbReference type="EC" id="2.1.1.61"/>
    </reaction>
</comment>